<dbReference type="EMBL" id="BLLF01000109">
    <property type="protein sequence ID" value="GFH07680.1"/>
    <property type="molecule type" value="Genomic_DNA"/>
</dbReference>
<reference evidence="1 2" key="1">
    <citation type="submission" date="2020-02" db="EMBL/GenBank/DDBJ databases">
        <title>Draft genome sequence of Haematococcus lacustris strain NIES-144.</title>
        <authorList>
            <person name="Morimoto D."/>
            <person name="Nakagawa S."/>
            <person name="Yoshida T."/>
            <person name="Sawayama S."/>
        </authorList>
    </citation>
    <scope>NUCLEOTIDE SEQUENCE [LARGE SCALE GENOMIC DNA]</scope>
    <source>
        <strain evidence="1 2">NIES-144</strain>
    </source>
</reference>
<gene>
    <name evidence="1" type="ORF">HaLaN_02513</name>
</gene>
<name>A0A699YBW9_HAELA</name>
<sequence length="146" mass="15655">MIVVNTPSPPNKPQLRHYLETVRLLDNASSSILHVTTVHITTAARQQPPARQTTTSYCQVQCRWAPLLCPKGMCEAPATALMVEQAAAGVIGARGFTLESLPADPQSWLSTTLLCCQAYGSLKKASCSPPPTHSNNGCLMNNAIKP</sequence>
<evidence type="ECO:0000313" key="1">
    <source>
        <dbReference type="EMBL" id="GFH07680.1"/>
    </source>
</evidence>
<protein>
    <submittedName>
        <fullName evidence="1">Uncharacterized protein</fullName>
    </submittedName>
</protein>
<comment type="caution">
    <text evidence="1">The sequence shown here is derived from an EMBL/GenBank/DDBJ whole genome shotgun (WGS) entry which is preliminary data.</text>
</comment>
<organism evidence="1 2">
    <name type="scientific">Haematococcus lacustris</name>
    <name type="common">Green alga</name>
    <name type="synonym">Haematococcus pluvialis</name>
    <dbReference type="NCBI Taxonomy" id="44745"/>
    <lineage>
        <taxon>Eukaryota</taxon>
        <taxon>Viridiplantae</taxon>
        <taxon>Chlorophyta</taxon>
        <taxon>core chlorophytes</taxon>
        <taxon>Chlorophyceae</taxon>
        <taxon>CS clade</taxon>
        <taxon>Chlamydomonadales</taxon>
        <taxon>Haematococcaceae</taxon>
        <taxon>Haematococcus</taxon>
    </lineage>
</organism>
<proteinExistence type="predicted"/>
<dbReference type="AlphaFoldDB" id="A0A699YBW9"/>
<evidence type="ECO:0000313" key="2">
    <source>
        <dbReference type="Proteomes" id="UP000485058"/>
    </source>
</evidence>
<accession>A0A699YBW9</accession>
<dbReference type="Proteomes" id="UP000485058">
    <property type="component" value="Unassembled WGS sequence"/>
</dbReference>
<keyword evidence="2" id="KW-1185">Reference proteome</keyword>